<dbReference type="KEGG" id="tpal:117650208"/>
<name>A0A6P8ZWZ6_THRPL</name>
<dbReference type="InterPro" id="IPR028084">
    <property type="entry name" value="FNIP_N_dom"/>
</dbReference>
<feature type="compositionally biased region" description="Polar residues" evidence="7">
    <location>
        <begin position="556"/>
        <end position="570"/>
    </location>
</feature>
<evidence type="ECO:0000256" key="5">
    <source>
        <dbReference type="ARBA" id="ARBA00023136"/>
    </source>
</evidence>
<keyword evidence="4" id="KW-0963">Cytoplasm</keyword>
<sequence length="1187" mass="129898">MALLNRLFSSRRKQQPHKGYAVPSLSQGNSKVFEFNKGQVRVLLFRECERRGRKLLFDSKAVKKVSLPSLLQCSKLRKGVKAEEIKKAEAFVEITNGFGYQYTRPSSDVKPLGEMIFGSVAMALRGTTFKVHVGGNPPVLMLTKVSISPAKRECDNVLEDSYGSSINSMNEYLCGGSSSSDFKIATSTGSCPLDVPLPSSLTLGASQFSSRNDRTGHYGSLEADSGCYTNSDCSAAGLPPNSSFNAALASPDSRKGSGGSLSSLRRRWLRTASTSLDLDSSQSLTKTDSVASCGSLPPSGDDKPLRRTKLGVAFVISLTQHQKDSMEEFLLEHAALLDSMAVRLHSAVERAYCRKEQFVSMMLDASSDLEQNVEDLLLGPRLSMPMWLGLLSSPSQHSSLASGFMQELCQILEVFDTKDTNFFVSTLLTSVLTHHLGWVPTVTPGSHLCLRPSCIDGTSLPCSLFDLPKVHPYNPLWAQAMDLYGALGNPLKTSRTIIMSLASNKNRIETIEKMLRIVSYFIRCAAIERQEPKLEEFDILSSISSSPSAARVSTSQMLSSDGHTSSSSIVHSRREKSSPLSLACHPSTAVNTCELSGSQPKSKTLGVVDMSCKGETPLIVEGNGIHLDISLKKTANVGLRRTMSYSSRMTTSALVENKINKGKHTLNAVTSEISREIITSQCVSEKLSKLHEFGSSCPNQRASQDMCTPFDKVIFVLGENENLIGLKGKSRTDTDELDLNIIDEKGKMHEQPLSFSGSEVESGFSECESFELSPVRTGCANLMNSSGKTTNSSKLLTSSLDPRLYCSNNERNTNNFNTSSTRLSHKEETLPFHEVNPRLLTIQSTLIPSEKRADSFSVSSANLRSLARSLSVNLPVCLKTVKHELCESDTCISCGDQIAKAESKENMHPLRDLRQACGKKNMRNLRRAHSSFCVQSQSRKSLKSNPICQKCNFHDAKSRVDDCSFTTREKCNGLEETQNSDLKQSNVVELPLPASLACGEFAETVCGWGIAGSLFGGVSPRYVPERVLQGCAPLGPGWEVILKRDLLLDALHPTLDPGLTEAVAIVANIDSWEVQLISSHTYVVDRPGTLGIRVGLSQLIANMLESVYHMWKLHASSELCLSFLESRLQEIVLRSQALSELLLTREFCDMDNLTSSLSLEPNDVPLLLSVASTHSPEVTQRYGLSFR</sequence>
<dbReference type="Proteomes" id="UP000515158">
    <property type="component" value="Unplaced"/>
</dbReference>
<evidence type="ECO:0000313" key="9">
    <source>
        <dbReference type="Proteomes" id="UP000515158"/>
    </source>
</evidence>
<dbReference type="PRINTS" id="PR02073">
    <property type="entry name" value="FOLLICULNIP1"/>
</dbReference>
<dbReference type="GO" id="GO:0005765">
    <property type="term" value="C:lysosomal membrane"/>
    <property type="evidence" value="ECO:0007669"/>
    <property type="project" value="UniProtKB-SubCell"/>
</dbReference>
<evidence type="ECO:0000256" key="2">
    <source>
        <dbReference type="ARBA" id="ARBA00004656"/>
    </source>
</evidence>
<dbReference type="InterPro" id="IPR037545">
    <property type="entry name" value="DENN_FNIP1/2"/>
</dbReference>
<evidence type="ECO:0000256" key="4">
    <source>
        <dbReference type="ARBA" id="ARBA00022490"/>
    </source>
</evidence>
<dbReference type="InterPro" id="IPR028085">
    <property type="entry name" value="FNIP_mid_dom"/>
</dbReference>
<comment type="subcellular location">
    <subcellularLocation>
        <location evidence="1">Cytoplasm</location>
    </subcellularLocation>
    <subcellularLocation>
        <location evidence="2">Lysosome membrane</location>
    </subcellularLocation>
</comment>
<evidence type="ECO:0000259" key="8">
    <source>
        <dbReference type="PROSITE" id="PS51836"/>
    </source>
</evidence>
<accession>A0A6P8ZWZ6</accession>
<dbReference type="Pfam" id="PF14637">
    <property type="entry name" value="FNIP_M"/>
    <property type="match status" value="1"/>
</dbReference>
<evidence type="ECO:0000313" key="10">
    <source>
        <dbReference type="RefSeq" id="XP_034249336.1"/>
    </source>
</evidence>
<comment type="similarity">
    <text evidence="3">Belongs to the FNIP family.</text>
</comment>
<evidence type="ECO:0000256" key="3">
    <source>
        <dbReference type="ARBA" id="ARBA00007541"/>
    </source>
</evidence>
<evidence type="ECO:0000256" key="1">
    <source>
        <dbReference type="ARBA" id="ARBA00004496"/>
    </source>
</evidence>
<keyword evidence="9" id="KW-1185">Reference proteome</keyword>
<keyword evidence="6" id="KW-0458">Lysosome</keyword>
<keyword evidence="5" id="KW-0472">Membrane</keyword>
<evidence type="ECO:0000256" key="6">
    <source>
        <dbReference type="ARBA" id="ARBA00023228"/>
    </source>
</evidence>
<feature type="region of interest" description="Disordered" evidence="7">
    <location>
        <begin position="551"/>
        <end position="572"/>
    </location>
</feature>
<dbReference type="InterPro" id="IPR028086">
    <property type="entry name" value="FNIP_C_dom"/>
</dbReference>
<dbReference type="RefSeq" id="XP_034249336.1">
    <property type="nucleotide sequence ID" value="XM_034393445.1"/>
</dbReference>
<dbReference type="Pfam" id="PF14638">
    <property type="entry name" value="FNIP_C"/>
    <property type="match status" value="1"/>
</dbReference>
<proteinExistence type="inferred from homology"/>
<dbReference type="InterPro" id="IPR026156">
    <property type="entry name" value="FNIP_fam"/>
</dbReference>
<dbReference type="GO" id="GO:0042030">
    <property type="term" value="F:ATPase inhibitor activity"/>
    <property type="evidence" value="ECO:0007669"/>
    <property type="project" value="TreeGrafter"/>
</dbReference>
<reference evidence="10" key="1">
    <citation type="submission" date="2025-08" db="UniProtKB">
        <authorList>
            <consortium name="RefSeq"/>
        </authorList>
    </citation>
    <scope>IDENTIFICATION</scope>
    <source>
        <tissue evidence="10">Total insect</tissue>
    </source>
</reference>
<dbReference type="FunCoup" id="A0A6P8ZWZ6">
    <property type="interactions" value="1202"/>
</dbReference>
<dbReference type="GeneID" id="117650208"/>
<dbReference type="OrthoDB" id="10051712at2759"/>
<dbReference type="PANTHER" id="PTHR21634">
    <property type="entry name" value="RE13835P"/>
    <property type="match status" value="1"/>
</dbReference>
<gene>
    <name evidence="10" type="primary">LOC117650208</name>
</gene>
<dbReference type="InParanoid" id="A0A6P8ZWZ6"/>
<dbReference type="AlphaFoldDB" id="A0A6P8ZWZ6"/>
<dbReference type="Pfam" id="PF14636">
    <property type="entry name" value="FNIP_N"/>
    <property type="match status" value="1"/>
</dbReference>
<dbReference type="GO" id="GO:0051087">
    <property type="term" value="F:protein-folding chaperone binding"/>
    <property type="evidence" value="ECO:0007669"/>
    <property type="project" value="TreeGrafter"/>
</dbReference>
<dbReference type="PANTHER" id="PTHR21634:SF9">
    <property type="entry name" value="RE13835P"/>
    <property type="match status" value="1"/>
</dbReference>
<organism evidence="10">
    <name type="scientific">Thrips palmi</name>
    <name type="common">Melon thrips</name>
    <dbReference type="NCBI Taxonomy" id="161013"/>
    <lineage>
        <taxon>Eukaryota</taxon>
        <taxon>Metazoa</taxon>
        <taxon>Ecdysozoa</taxon>
        <taxon>Arthropoda</taxon>
        <taxon>Hexapoda</taxon>
        <taxon>Insecta</taxon>
        <taxon>Pterygota</taxon>
        <taxon>Neoptera</taxon>
        <taxon>Paraneoptera</taxon>
        <taxon>Thysanoptera</taxon>
        <taxon>Terebrantia</taxon>
        <taxon>Thripoidea</taxon>
        <taxon>Thripidae</taxon>
        <taxon>Thrips</taxon>
    </lineage>
</organism>
<feature type="domain" description="UDENN FNIP1/2-type" evidence="8">
    <location>
        <begin position="35"/>
        <end position="1174"/>
    </location>
</feature>
<dbReference type="PROSITE" id="PS51836">
    <property type="entry name" value="DENN_FNIP12"/>
    <property type="match status" value="1"/>
</dbReference>
<protein>
    <submittedName>
        <fullName evidence="10">Folliculin-interacting protein 2</fullName>
    </submittedName>
</protein>
<evidence type="ECO:0000256" key="7">
    <source>
        <dbReference type="SAM" id="MobiDB-lite"/>
    </source>
</evidence>